<dbReference type="Pfam" id="PF04227">
    <property type="entry name" value="Indigoidine_A"/>
    <property type="match status" value="1"/>
</dbReference>
<accession>A0A382AHP9</accession>
<evidence type="ECO:0000256" key="3">
    <source>
        <dbReference type="ARBA" id="ARBA00023211"/>
    </source>
</evidence>
<keyword evidence="4" id="KW-0456">Lyase</keyword>
<dbReference type="SUPFAM" id="SSF110581">
    <property type="entry name" value="Indigoidine synthase A-like"/>
    <property type="match status" value="1"/>
</dbReference>
<dbReference type="GO" id="GO:0016798">
    <property type="term" value="F:hydrolase activity, acting on glycosyl bonds"/>
    <property type="evidence" value="ECO:0007669"/>
    <property type="project" value="UniProtKB-KW"/>
</dbReference>
<organism evidence="6">
    <name type="scientific">marine metagenome</name>
    <dbReference type="NCBI Taxonomy" id="408172"/>
    <lineage>
        <taxon>unclassified sequences</taxon>
        <taxon>metagenomes</taxon>
        <taxon>ecological metagenomes</taxon>
    </lineage>
</organism>
<keyword evidence="3" id="KW-0464">Manganese</keyword>
<evidence type="ECO:0000256" key="2">
    <source>
        <dbReference type="ARBA" id="ARBA00022801"/>
    </source>
</evidence>
<keyword evidence="5" id="KW-0326">Glycosidase</keyword>
<dbReference type="PANTHER" id="PTHR42909">
    <property type="entry name" value="ZGC:136858"/>
    <property type="match status" value="1"/>
</dbReference>
<evidence type="ECO:0000256" key="5">
    <source>
        <dbReference type="ARBA" id="ARBA00023295"/>
    </source>
</evidence>
<dbReference type="AlphaFoldDB" id="A0A382AHP9"/>
<keyword evidence="1" id="KW-0479">Metal-binding</keyword>
<evidence type="ECO:0000313" key="6">
    <source>
        <dbReference type="EMBL" id="SVB01090.1"/>
    </source>
</evidence>
<name>A0A382AHP9_9ZZZZ</name>
<gene>
    <name evidence="6" type="ORF">METZ01_LOCUS153944</name>
</gene>
<reference evidence="6" key="1">
    <citation type="submission" date="2018-05" db="EMBL/GenBank/DDBJ databases">
        <authorList>
            <person name="Lanie J.A."/>
            <person name="Ng W.-L."/>
            <person name="Kazmierczak K.M."/>
            <person name="Andrzejewski T.M."/>
            <person name="Davidsen T.M."/>
            <person name="Wayne K.J."/>
            <person name="Tettelin H."/>
            <person name="Glass J.I."/>
            <person name="Rusch D."/>
            <person name="Podicherti R."/>
            <person name="Tsui H.-C.T."/>
            <person name="Winkler M.E."/>
        </authorList>
    </citation>
    <scope>NUCLEOTIDE SEQUENCE</scope>
</reference>
<evidence type="ECO:0008006" key="7">
    <source>
        <dbReference type="Google" id="ProtNLM"/>
    </source>
</evidence>
<dbReference type="EMBL" id="UINC01025462">
    <property type="protein sequence ID" value="SVB01090.1"/>
    <property type="molecule type" value="Genomic_DNA"/>
</dbReference>
<evidence type="ECO:0000256" key="4">
    <source>
        <dbReference type="ARBA" id="ARBA00023239"/>
    </source>
</evidence>
<dbReference type="GO" id="GO:0005737">
    <property type="term" value="C:cytoplasm"/>
    <property type="evidence" value="ECO:0007669"/>
    <property type="project" value="TreeGrafter"/>
</dbReference>
<protein>
    <recommendedName>
        <fullName evidence="7">Pseudouridine-5'-phosphate glycosidase</fullName>
    </recommendedName>
</protein>
<dbReference type="PANTHER" id="PTHR42909:SF1">
    <property type="entry name" value="CARBOHYDRATE KINASE PFKB DOMAIN-CONTAINING PROTEIN"/>
    <property type="match status" value="1"/>
</dbReference>
<dbReference type="GO" id="GO:0046872">
    <property type="term" value="F:metal ion binding"/>
    <property type="evidence" value="ECO:0007669"/>
    <property type="project" value="UniProtKB-KW"/>
</dbReference>
<dbReference type="InterPro" id="IPR007342">
    <property type="entry name" value="PsuG"/>
</dbReference>
<proteinExistence type="predicted"/>
<keyword evidence="2" id="KW-0378">Hydrolase</keyword>
<dbReference type="GO" id="GO:0004730">
    <property type="term" value="F:pseudouridylate synthase activity"/>
    <property type="evidence" value="ECO:0007669"/>
    <property type="project" value="InterPro"/>
</dbReference>
<dbReference type="Gene3D" id="3.40.1790.10">
    <property type="entry name" value="Indigoidine synthase domain"/>
    <property type="match status" value="1"/>
</dbReference>
<evidence type="ECO:0000256" key="1">
    <source>
        <dbReference type="ARBA" id="ARBA00022723"/>
    </source>
</evidence>
<dbReference type="InterPro" id="IPR022830">
    <property type="entry name" value="Indigdn_synthA-like"/>
</dbReference>
<sequence length="340" mass="36339">MFTGLISVPCLLGLVRIYLKYGGLISVIFHNFSNKFELEILSSQLKIDVSLRNKINSGQPVVAIETAILTHGMPIEPGNQFVKLAFNACKQHGVSPAFLSVVNGALRIGASEKELSALVNNPDSKKISRRNMGIALAMKWSGGTTVSAGIFMANQAGISVFCTGGIGGVHREFSKNFDISQDLFALSKTPVIVVSSGAKAVLDLTKTFEALEFFGIPVVGYRTDEFPSFWSRNSGLSLEVTANSPEEIISIWKHHLSSGVGSALVVANPVPEKNQIPYPEIDGLIKSACVEADTLGISGPDLTPFLLKFLNDRTEGRCLETNISLAVSNVVLGAAVSSLI</sequence>